<evidence type="ECO:0000313" key="3">
    <source>
        <dbReference type="Proteomes" id="UP000796761"/>
    </source>
</evidence>
<name>A0A8K1G816_9PASS</name>
<dbReference type="EMBL" id="SWJQ01000489">
    <property type="protein sequence ID" value="TRZ13665.1"/>
    <property type="molecule type" value="Genomic_DNA"/>
</dbReference>
<feature type="compositionally biased region" description="Basic and acidic residues" evidence="1">
    <location>
        <begin position="20"/>
        <end position="33"/>
    </location>
</feature>
<accession>A0A8K1G816</accession>
<proteinExistence type="predicted"/>
<protein>
    <submittedName>
        <fullName evidence="2">Uncharacterized protein</fullName>
    </submittedName>
</protein>
<sequence>MHIRSHQKVSSELEEGNMLADREVKDAAKGEVRDETTEAALIPDKKISIEGKPVYNKKDKKLIKAEKVNYNQEAWAVTEEGKPVVPSYLLWSLVQKEHEKTHWGIEALYSYLKERIIARELQGTVIQIFENPWWSGEVPEDWKTENVTPVFIKSKKKDPGNYWPVALPQSLKRYLFTKKENAAGSYQLPDMSEGVWKVYVPAGMLQGELLGLNTLSTLS</sequence>
<keyword evidence="3" id="KW-1185">Reference proteome</keyword>
<dbReference type="AlphaFoldDB" id="A0A8K1G816"/>
<dbReference type="Gene3D" id="1.10.340.70">
    <property type="match status" value="1"/>
</dbReference>
<gene>
    <name evidence="2" type="ORF">HGM15179_013437</name>
</gene>
<dbReference type="OrthoDB" id="416119at2759"/>
<reference evidence="2" key="1">
    <citation type="submission" date="2019-04" db="EMBL/GenBank/DDBJ databases">
        <title>Genome assembly of Zosterops borbonicus 15179.</title>
        <authorList>
            <person name="Leroy T."/>
            <person name="Anselmetti Y."/>
            <person name="Tilak M.-K."/>
            <person name="Nabholz B."/>
        </authorList>
    </citation>
    <scope>NUCLEOTIDE SEQUENCE</scope>
    <source>
        <strain evidence="2">HGM_15179</strain>
        <tissue evidence="2">Muscle</tissue>
    </source>
</reference>
<organism evidence="2 3">
    <name type="scientific">Zosterops borbonicus</name>
    <dbReference type="NCBI Taxonomy" id="364589"/>
    <lineage>
        <taxon>Eukaryota</taxon>
        <taxon>Metazoa</taxon>
        <taxon>Chordata</taxon>
        <taxon>Craniata</taxon>
        <taxon>Vertebrata</taxon>
        <taxon>Euteleostomi</taxon>
        <taxon>Archelosauria</taxon>
        <taxon>Archosauria</taxon>
        <taxon>Dinosauria</taxon>
        <taxon>Saurischia</taxon>
        <taxon>Theropoda</taxon>
        <taxon>Coelurosauria</taxon>
        <taxon>Aves</taxon>
        <taxon>Neognathae</taxon>
        <taxon>Neoaves</taxon>
        <taxon>Telluraves</taxon>
        <taxon>Australaves</taxon>
        <taxon>Passeriformes</taxon>
        <taxon>Sylvioidea</taxon>
        <taxon>Zosteropidae</taxon>
        <taxon>Zosterops</taxon>
    </lineage>
</organism>
<evidence type="ECO:0000313" key="2">
    <source>
        <dbReference type="EMBL" id="TRZ13665.1"/>
    </source>
</evidence>
<comment type="caution">
    <text evidence="2">The sequence shown here is derived from an EMBL/GenBank/DDBJ whole genome shotgun (WGS) entry which is preliminary data.</text>
</comment>
<feature type="region of interest" description="Disordered" evidence="1">
    <location>
        <begin position="1"/>
        <end position="33"/>
    </location>
</feature>
<dbReference type="Proteomes" id="UP000796761">
    <property type="component" value="Unassembled WGS sequence"/>
</dbReference>
<evidence type="ECO:0000256" key="1">
    <source>
        <dbReference type="SAM" id="MobiDB-lite"/>
    </source>
</evidence>